<dbReference type="Gene3D" id="3.40.1190.20">
    <property type="match status" value="1"/>
</dbReference>
<keyword evidence="8 12" id="KW-0067">ATP-binding</keyword>
<comment type="function">
    <text evidence="12">Catalyzes the phosphorylation of ribose at O-5 in a reaction requiring ATP and magnesium. The resulting D-ribose-5-phosphate can then be used either for sythesis of nucleotides, histidine, and tryptophan, or as a component of the pentose phosphate pathway.</text>
</comment>
<keyword evidence="10 12" id="KW-0630">Potassium</keyword>
<feature type="binding site" evidence="12">
    <location>
        <begin position="214"/>
        <end position="219"/>
    </location>
    <ligand>
        <name>ATP</name>
        <dbReference type="ChEBI" id="CHEBI:30616"/>
    </ligand>
</feature>
<sequence length="316" mass="31693">MSATELPTNVVVVGSANVDITCSVDRLPIGGETVMAAARRVGAGGKGANQAVAAARSGASTGLVCALGKDSEAELLRSELGAAGVRIHARRSAAPTGTAYITVDAHGENSIVVAPGANAELIGLQAEESNAVSGARVVLMQLETPLDTVRDVIATARAADAVIVLNAAPFRALPAAVLNDIDILIVNEHEAGELAASVADGEDAGTPRLATVTTLGGRGAVINGAGFRELLEADQVEVVDTTGAGDTFCGAFAAALAELRHVPRVSELVAAARFAMTAATLAVQRSGAIAAIPSRAEVDAVLVGRGAGRSLAGERR</sequence>
<dbReference type="PANTHER" id="PTHR10584">
    <property type="entry name" value="SUGAR KINASE"/>
    <property type="match status" value="1"/>
</dbReference>
<dbReference type="RefSeq" id="WP_344753720.1">
    <property type="nucleotide sequence ID" value="NZ_BAABBW010000003.1"/>
</dbReference>
<comment type="subunit">
    <text evidence="12">Homodimer.</text>
</comment>
<keyword evidence="5 12" id="KW-0479">Metal-binding</keyword>
<comment type="caution">
    <text evidence="12">Lacks conserved residue(s) required for the propagation of feature annotation.</text>
</comment>
<evidence type="ECO:0000313" key="14">
    <source>
        <dbReference type="EMBL" id="GAA4174654.1"/>
    </source>
</evidence>
<feature type="domain" description="Carbohydrate kinase PfkB" evidence="13">
    <location>
        <begin position="8"/>
        <end position="294"/>
    </location>
</feature>
<comment type="pathway">
    <text evidence="12">Carbohydrate metabolism; D-ribose degradation; D-ribose 5-phosphate from beta-D-ribopyranose: step 2/2.</text>
</comment>
<dbReference type="EC" id="2.7.1.15" evidence="2 12"/>
<feature type="active site" description="Proton acceptor" evidence="12">
    <location>
        <position position="246"/>
    </location>
</feature>
<proteinExistence type="inferred from homology"/>
<protein>
    <recommendedName>
        <fullName evidence="3 12">Ribokinase</fullName>
        <shortName evidence="12">RK</shortName>
        <ecNumber evidence="2 12">2.7.1.15</ecNumber>
    </recommendedName>
</protein>
<comment type="caution">
    <text evidence="14">The sequence shown here is derived from an EMBL/GenBank/DDBJ whole genome shotgun (WGS) entry which is preliminary data.</text>
</comment>
<dbReference type="InterPro" id="IPR002173">
    <property type="entry name" value="Carboh/pur_kinase_PfkB_CS"/>
</dbReference>
<dbReference type="Proteomes" id="UP001501079">
    <property type="component" value="Unassembled WGS sequence"/>
</dbReference>
<comment type="activity regulation">
    <text evidence="12">Activated by a monovalent cation that binds near, but not in, the active site. The most likely occupant of the site in vivo is potassium. Ion binding induces a conformational change that may alter substrate affinity.</text>
</comment>
<dbReference type="Pfam" id="PF00294">
    <property type="entry name" value="PfkB"/>
    <property type="match status" value="1"/>
</dbReference>
<evidence type="ECO:0000256" key="4">
    <source>
        <dbReference type="ARBA" id="ARBA00022679"/>
    </source>
</evidence>
<evidence type="ECO:0000256" key="3">
    <source>
        <dbReference type="ARBA" id="ARBA00016943"/>
    </source>
</evidence>
<evidence type="ECO:0000256" key="10">
    <source>
        <dbReference type="ARBA" id="ARBA00022958"/>
    </source>
</evidence>
<feature type="binding site" evidence="12">
    <location>
        <begin position="245"/>
        <end position="246"/>
    </location>
    <ligand>
        <name>ATP</name>
        <dbReference type="ChEBI" id="CHEBI:30616"/>
    </ligand>
</feature>
<dbReference type="InterPro" id="IPR029056">
    <property type="entry name" value="Ribokinase-like"/>
</dbReference>
<feature type="binding site" evidence="12">
    <location>
        <position position="285"/>
    </location>
    <ligand>
        <name>K(+)</name>
        <dbReference type="ChEBI" id="CHEBI:29103"/>
    </ligand>
</feature>
<comment type="similarity">
    <text evidence="1">Belongs to the carbohydrate kinase pfkB family.</text>
</comment>
<feature type="binding site" evidence="12">
    <location>
        <position position="242"/>
    </location>
    <ligand>
        <name>K(+)</name>
        <dbReference type="ChEBI" id="CHEBI:29103"/>
    </ligand>
</feature>
<feature type="binding site" evidence="12">
    <location>
        <position position="187"/>
    </location>
    <ligand>
        <name>ATP</name>
        <dbReference type="ChEBI" id="CHEBI:30616"/>
    </ligand>
</feature>
<evidence type="ECO:0000256" key="6">
    <source>
        <dbReference type="ARBA" id="ARBA00022741"/>
    </source>
</evidence>
<keyword evidence="12" id="KW-0963">Cytoplasm</keyword>
<keyword evidence="4 12" id="KW-0808">Transferase</keyword>
<evidence type="ECO:0000256" key="1">
    <source>
        <dbReference type="ARBA" id="ARBA00005380"/>
    </source>
</evidence>
<comment type="cofactor">
    <cofactor evidence="12">
        <name>Mg(2+)</name>
        <dbReference type="ChEBI" id="CHEBI:18420"/>
    </cofactor>
    <text evidence="12">Requires a divalent cation, most likely magnesium in vivo, as an electrophilic catalyst to aid phosphoryl group transfer. It is the chelate of the metal and the nucleotide that is the actual substrate.</text>
</comment>
<comment type="catalytic activity">
    <reaction evidence="12">
        <text>D-ribose + ATP = D-ribose 5-phosphate + ADP + H(+)</text>
        <dbReference type="Rhea" id="RHEA:13697"/>
        <dbReference type="ChEBI" id="CHEBI:15378"/>
        <dbReference type="ChEBI" id="CHEBI:30616"/>
        <dbReference type="ChEBI" id="CHEBI:47013"/>
        <dbReference type="ChEBI" id="CHEBI:78346"/>
        <dbReference type="ChEBI" id="CHEBI:456216"/>
        <dbReference type="EC" id="2.7.1.15"/>
    </reaction>
</comment>
<feature type="binding site" evidence="12">
    <location>
        <position position="240"/>
    </location>
    <ligand>
        <name>K(+)</name>
        <dbReference type="ChEBI" id="CHEBI:29103"/>
    </ligand>
</feature>
<feature type="binding site" evidence="12">
    <location>
        <begin position="45"/>
        <end position="49"/>
    </location>
    <ligand>
        <name>substrate</name>
    </ligand>
</feature>
<evidence type="ECO:0000256" key="7">
    <source>
        <dbReference type="ARBA" id="ARBA00022777"/>
    </source>
</evidence>
<comment type="subcellular location">
    <subcellularLocation>
        <location evidence="12">Cytoplasm</location>
    </subcellularLocation>
</comment>
<organism evidence="14 15">
    <name type="scientific">Gryllotalpicola koreensis</name>
    <dbReference type="NCBI Taxonomy" id="993086"/>
    <lineage>
        <taxon>Bacteria</taxon>
        <taxon>Bacillati</taxon>
        <taxon>Actinomycetota</taxon>
        <taxon>Actinomycetes</taxon>
        <taxon>Micrococcales</taxon>
        <taxon>Microbacteriaceae</taxon>
        <taxon>Gryllotalpicola</taxon>
    </lineage>
</organism>
<gene>
    <name evidence="12" type="primary">rbsK</name>
    <name evidence="14" type="ORF">GCM10022287_18870</name>
</gene>
<evidence type="ECO:0000256" key="9">
    <source>
        <dbReference type="ARBA" id="ARBA00022842"/>
    </source>
</evidence>
<name>A0ABP8A052_9MICO</name>
<dbReference type="SUPFAM" id="SSF53613">
    <property type="entry name" value="Ribokinase-like"/>
    <property type="match status" value="1"/>
</dbReference>
<evidence type="ECO:0000256" key="8">
    <source>
        <dbReference type="ARBA" id="ARBA00022840"/>
    </source>
</evidence>
<dbReference type="EMBL" id="BAABBW010000003">
    <property type="protein sequence ID" value="GAA4174654.1"/>
    <property type="molecule type" value="Genomic_DNA"/>
</dbReference>
<feature type="binding site" evidence="12">
    <location>
        <position position="287"/>
    </location>
    <ligand>
        <name>K(+)</name>
        <dbReference type="ChEBI" id="CHEBI:29103"/>
    </ligand>
</feature>
<evidence type="ECO:0000313" key="15">
    <source>
        <dbReference type="Proteomes" id="UP001501079"/>
    </source>
</evidence>
<dbReference type="InterPro" id="IPR011877">
    <property type="entry name" value="Ribokinase"/>
</dbReference>
<feature type="binding site" evidence="12">
    <location>
        <position position="143"/>
    </location>
    <ligand>
        <name>substrate</name>
    </ligand>
</feature>
<evidence type="ECO:0000256" key="5">
    <source>
        <dbReference type="ARBA" id="ARBA00022723"/>
    </source>
</evidence>
<feature type="binding site" evidence="12">
    <location>
        <position position="282"/>
    </location>
    <ligand>
        <name>K(+)</name>
        <dbReference type="ChEBI" id="CHEBI:29103"/>
    </ligand>
</feature>
<dbReference type="PANTHER" id="PTHR10584:SF166">
    <property type="entry name" value="RIBOKINASE"/>
    <property type="match status" value="1"/>
</dbReference>
<keyword evidence="6 12" id="KW-0547">Nucleotide-binding</keyword>
<feature type="binding site" evidence="12">
    <location>
        <position position="246"/>
    </location>
    <ligand>
        <name>substrate</name>
    </ligand>
</feature>
<reference evidence="15" key="1">
    <citation type="journal article" date="2019" name="Int. J. Syst. Evol. Microbiol.">
        <title>The Global Catalogue of Microorganisms (GCM) 10K type strain sequencing project: providing services to taxonomists for standard genome sequencing and annotation.</title>
        <authorList>
            <consortium name="The Broad Institute Genomics Platform"/>
            <consortium name="The Broad Institute Genome Sequencing Center for Infectious Disease"/>
            <person name="Wu L."/>
            <person name="Ma J."/>
        </authorList>
    </citation>
    <scope>NUCLEOTIDE SEQUENCE [LARGE SCALE GENOMIC DNA]</scope>
    <source>
        <strain evidence="15">JCM 17591</strain>
    </source>
</reference>
<evidence type="ECO:0000256" key="2">
    <source>
        <dbReference type="ARBA" id="ARBA00012035"/>
    </source>
</evidence>
<dbReference type="HAMAP" id="MF_01987">
    <property type="entry name" value="Ribokinase"/>
    <property type="match status" value="1"/>
</dbReference>
<evidence type="ECO:0000259" key="13">
    <source>
        <dbReference type="Pfam" id="PF00294"/>
    </source>
</evidence>
<keyword evidence="9 12" id="KW-0460">Magnesium</keyword>
<dbReference type="PRINTS" id="PR00990">
    <property type="entry name" value="RIBOKINASE"/>
</dbReference>
<comment type="similarity">
    <text evidence="12">Belongs to the carbohydrate kinase PfkB family. Ribokinase subfamily.</text>
</comment>
<dbReference type="CDD" id="cd01174">
    <property type="entry name" value="ribokinase"/>
    <property type="match status" value="1"/>
</dbReference>
<feature type="binding site" evidence="12">
    <location>
        <begin position="17"/>
        <end position="19"/>
    </location>
    <ligand>
        <name>substrate</name>
    </ligand>
</feature>
<keyword evidence="15" id="KW-1185">Reference proteome</keyword>
<dbReference type="InterPro" id="IPR011611">
    <property type="entry name" value="PfkB_dom"/>
</dbReference>
<keyword evidence="7 12" id="KW-0418">Kinase</keyword>
<evidence type="ECO:0000256" key="11">
    <source>
        <dbReference type="ARBA" id="ARBA00023277"/>
    </source>
</evidence>
<dbReference type="InterPro" id="IPR002139">
    <property type="entry name" value="Ribo/fructo_kinase"/>
</dbReference>
<dbReference type="PROSITE" id="PS00584">
    <property type="entry name" value="PFKB_KINASES_2"/>
    <property type="match status" value="1"/>
</dbReference>
<keyword evidence="11 12" id="KW-0119">Carbohydrate metabolism</keyword>
<evidence type="ECO:0000256" key="12">
    <source>
        <dbReference type="HAMAP-Rule" id="MF_01987"/>
    </source>
</evidence>
<accession>A0ABP8A052</accession>